<gene>
    <name evidence="10" type="ORF">MUCCIDRAFT_166764</name>
</gene>
<accession>A0A168HY97</accession>
<keyword evidence="7" id="KW-0862">Zinc</keyword>
<dbReference type="Gene3D" id="4.10.60.10">
    <property type="entry name" value="Zinc finger, CCHC-type"/>
    <property type="match status" value="1"/>
</dbReference>
<dbReference type="InterPro" id="IPR036875">
    <property type="entry name" value="Znf_CCHC_sf"/>
</dbReference>
<dbReference type="SUPFAM" id="SSF57756">
    <property type="entry name" value="Retrovirus zinc finger-like domains"/>
    <property type="match status" value="1"/>
</dbReference>
<dbReference type="GO" id="GO:0008311">
    <property type="term" value="F:double-stranded DNA 3'-5' DNA exonuclease activity"/>
    <property type="evidence" value="ECO:0007669"/>
    <property type="project" value="TreeGrafter"/>
</dbReference>
<feature type="binding site" evidence="5">
    <location>
        <position position="628"/>
    </location>
    <ligand>
        <name>Mg(2+)</name>
        <dbReference type="ChEBI" id="CHEBI:18420"/>
        <label>1</label>
    </ligand>
</feature>
<dbReference type="AlphaFoldDB" id="A0A168HY97"/>
<evidence type="ECO:0000256" key="6">
    <source>
        <dbReference type="PIRSR" id="PIRSR604808-3"/>
    </source>
</evidence>
<evidence type="ECO:0000256" key="8">
    <source>
        <dbReference type="SAM" id="MobiDB-lite"/>
    </source>
</evidence>
<feature type="compositionally biased region" description="Polar residues" evidence="8">
    <location>
        <begin position="397"/>
        <end position="409"/>
    </location>
</feature>
<evidence type="ECO:0000256" key="7">
    <source>
        <dbReference type="PROSITE-ProRule" id="PRU00047"/>
    </source>
</evidence>
<evidence type="ECO:0000256" key="1">
    <source>
        <dbReference type="ARBA" id="ARBA00007092"/>
    </source>
</evidence>
<feature type="binding site" evidence="5">
    <location>
        <position position="481"/>
    </location>
    <ligand>
        <name>Mg(2+)</name>
        <dbReference type="ChEBI" id="CHEBI:18420"/>
        <label>1</label>
    </ligand>
</feature>
<dbReference type="Proteomes" id="UP000077051">
    <property type="component" value="Unassembled WGS sequence"/>
</dbReference>
<dbReference type="GO" id="GO:0005634">
    <property type="term" value="C:nucleus"/>
    <property type="evidence" value="ECO:0007669"/>
    <property type="project" value="TreeGrafter"/>
</dbReference>
<dbReference type="GO" id="GO:0006284">
    <property type="term" value="P:base-excision repair"/>
    <property type="evidence" value="ECO:0007669"/>
    <property type="project" value="TreeGrafter"/>
</dbReference>
<dbReference type="VEuPathDB" id="FungiDB:MUCCIDRAFT_166764"/>
<evidence type="ECO:0000256" key="5">
    <source>
        <dbReference type="PIRSR" id="PIRSR604808-2"/>
    </source>
</evidence>
<sequence>MSNTNTVHRNSFGDIHGDPLLWSHVVKPRGKGNNQQQQTIVSFNPTLVRRPVTDEASAQQAVNGEAAPSPMAVIRPFMKGVEEDSVFIDLTPIKDRSLLNKALLKFNEASDESGMNEDFLGYRRHPRHYLHHAFLETMWLYNSDGRKTLIEDGITLEDGTFVKGFASYPADATIVKLTLENLPFLPALQLKEEMAARLSAFGDVLDHGISRTDGIYQGEGYATLNLTVPANPYYECQELHPGDAPCPGHRHLEQLSRVIVWDLEATDQRKVLLKWDEMPAFCRNCQSPDHCRADCPDYKKWITCYHCGEKGHVAQNCPRNDSPNKVRAVEKGSPKPRKGANKEGKSGSKAATGGSKDTPMKSVGGDSGGAKCAPQGNGQAGAPGGAPGGLQGDADSQKNGANLSGSQGDFTGDADSQIGYGQQGGDSDDPMDASNESTATGAHGTMASKDIEMCDTQDNSASGRVEHPERQHNTVKIATINCRGLKKQETPKKRQQFIRYLRTLGFDILVLQETHATDSSIIDNFNIQFTCKSSLWTRHCGILSLNSHYTIKPISEGIDGGRYILASIHLSSDLDNSTSTPPIAIILNIYGRSSAHSERSAFYTELLNTTVVKDNITNTNNTVFIMGDFNYQYKDRRQDGSLVSAPVEWTDMLDDYFIDVFGEDKHNTWHSGRNAAILDYIFCSSGAHHLVTSTSQQYLSPEWTDHELLGFSLQFQDMNGRGPGTWKANPFLARSKTFRKALAEFLIGSEERLAVIKSFSTPQQQWDWIKAEGLDAVNQQIQSLQHSLAEIEILKAGKFWREHGEKSPGHLKRSTVSRANQRSLVELRDPESGELCQDQERIANIATNFYTSLFTPDATDPTALSVMIRNIPSQLKLTGDQQEALMMPIDVEELLADSKHTRRLSSPGPDGLPYEILYLVLKFPPFHELIQRVYDDALQKTSALYFRWLHPLLAYEQPVLDAHPVSYLLSYHIRNINGYSHHQIPLLFPVTRRNKGLKRQRTGTVDMLYRAADYFPKTFGAAQLNTSTAMALPLQVAFYVAPSSTLILPLRVKEMMVSDVFQLDGRLNFVHWKDTRDPSLLQFKPIVPESVLVTIRSAVRQTVEEDQIHFQL</sequence>
<comment type="similarity">
    <text evidence="1">Belongs to the DNA repair enzymes AP/ExoA family.</text>
</comment>
<comment type="caution">
    <text evidence="10">The sequence shown here is derived from an EMBL/GenBank/DDBJ whole genome shotgun (WGS) entry which is preliminary data.</text>
</comment>
<dbReference type="GO" id="GO:0003906">
    <property type="term" value="F:DNA-(apurinic or apyrimidinic site) endonuclease activity"/>
    <property type="evidence" value="ECO:0007669"/>
    <property type="project" value="TreeGrafter"/>
</dbReference>
<dbReference type="Gene3D" id="3.60.10.10">
    <property type="entry name" value="Endonuclease/exonuclease/phosphatase"/>
    <property type="match status" value="1"/>
</dbReference>
<feature type="compositionally biased region" description="Gly residues" evidence="8">
    <location>
        <begin position="378"/>
        <end position="391"/>
    </location>
</feature>
<dbReference type="PROSITE" id="PS50158">
    <property type="entry name" value="ZF_CCHC"/>
    <property type="match status" value="1"/>
</dbReference>
<dbReference type="PANTHER" id="PTHR22748:SF6">
    <property type="entry name" value="DNA-(APURINIC OR APYRIMIDINIC SITE) ENDONUCLEASE"/>
    <property type="match status" value="1"/>
</dbReference>
<keyword evidence="7" id="KW-0863">Zinc-finger</keyword>
<evidence type="ECO:0000256" key="3">
    <source>
        <dbReference type="ARBA" id="ARBA00022801"/>
    </source>
</evidence>
<protein>
    <submittedName>
        <fullName evidence="10">CCHC-type zinc finger transcription factor</fullName>
    </submittedName>
</protein>
<dbReference type="SUPFAM" id="SSF56219">
    <property type="entry name" value="DNase I-like"/>
    <property type="match status" value="1"/>
</dbReference>
<evidence type="ECO:0000256" key="4">
    <source>
        <dbReference type="ARBA" id="ARBA00022842"/>
    </source>
</evidence>
<dbReference type="Pfam" id="PF00098">
    <property type="entry name" value="zf-CCHC"/>
    <property type="match status" value="1"/>
</dbReference>
<dbReference type="InterPro" id="IPR004808">
    <property type="entry name" value="AP_endonuc_1"/>
</dbReference>
<dbReference type="PANTHER" id="PTHR22748">
    <property type="entry name" value="AP ENDONUCLEASE"/>
    <property type="match status" value="1"/>
</dbReference>
<dbReference type="InterPro" id="IPR036691">
    <property type="entry name" value="Endo/exonu/phosph_ase_sf"/>
</dbReference>
<keyword evidence="11" id="KW-1185">Reference proteome</keyword>
<feature type="compositionally biased region" description="Basic and acidic residues" evidence="8">
    <location>
        <begin position="322"/>
        <end position="333"/>
    </location>
</feature>
<evidence type="ECO:0000256" key="2">
    <source>
        <dbReference type="ARBA" id="ARBA00022723"/>
    </source>
</evidence>
<evidence type="ECO:0000313" key="10">
    <source>
        <dbReference type="EMBL" id="OAC99333.1"/>
    </source>
</evidence>
<feature type="binding site" evidence="5">
    <location>
        <position position="630"/>
    </location>
    <ligand>
        <name>Mg(2+)</name>
        <dbReference type="ChEBI" id="CHEBI:18420"/>
        <label>1</label>
    </ligand>
</feature>
<keyword evidence="4 5" id="KW-0460">Magnesium</keyword>
<dbReference type="EMBL" id="AMYB01000008">
    <property type="protein sequence ID" value="OAC99333.1"/>
    <property type="molecule type" value="Genomic_DNA"/>
</dbReference>
<feature type="region of interest" description="Disordered" evidence="8">
    <location>
        <begin position="316"/>
        <end position="447"/>
    </location>
</feature>
<keyword evidence="3" id="KW-0378">Hydrolase</keyword>
<dbReference type="GO" id="GO:0003676">
    <property type="term" value="F:nucleic acid binding"/>
    <property type="evidence" value="ECO:0007669"/>
    <property type="project" value="InterPro"/>
</dbReference>
<feature type="site" description="Transition state stabilizer" evidence="6">
    <location>
        <position position="630"/>
    </location>
</feature>
<feature type="domain" description="CCHC-type" evidence="9">
    <location>
        <begin position="304"/>
        <end position="319"/>
    </location>
</feature>
<feature type="binding site" evidence="5">
    <location>
        <position position="513"/>
    </location>
    <ligand>
        <name>Mg(2+)</name>
        <dbReference type="ChEBI" id="CHEBI:18420"/>
        <label>1</label>
    </ligand>
</feature>
<dbReference type="OrthoDB" id="2290280at2759"/>
<dbReference type="SMART" id="SM00343">
    <property type="entry name" value="ZnF_C2HC"/>
    <property type="match status" value="2"/>
</dbReference>
<dbReference type="GO" id="GO:0008081">
    <property type="term" value="F:phosphoric diester hydrolase activity"/>
    <property type="evidence" value="ECO:0007669"/>
    <property type="project" value="TreeGrafter"/>
</dbReference>
<dbReference type="InterPro" id="IPR005135">
    <property type="entry name" value="Endo/exonuclease/phosphatase"/>
</dbReference>
<reference evidence="10 11" key="1">
    <citation type="submission" date="2015-06" db="EMBL/GenBank/DDBJ databases">
        <title>Expansion of signal transduction pathways in fungi by whole-genome duplication.</title>
        <authorList>
            <consortium name="DOE Joint Genome Institute"/>
            <person name="Corrochano L.M."/>
            <person name="Kuo A."/>
            <person name="Marcet-Houben M."/>
            <person name="Polaino S."/>
            <person name="Salamov A."/>
            <person name="Villalobos J.M."/>
            <person name="Alvarez M.I."/>
            <person name="Avalos J."/>
            <person name="Benito E.P."/>
            <person name="Benoit I."/>
            <person name="Burger G."/>
            <person name="Camino L.P."/>
            <person name="Canovas D."/>
            <person name="Cerda-Olmedo E."/>
            <person name="Cheng J.-F."/>
            <person name="Dominguez A."/>
            <person name="Elias M."/>
            <person name="Eslava A.P."/>
            <person name="Glaser F."/>
            <person name="Grimwood J."/>
            <person name="Gutierrez G."/>
            <person name="Heitman J."/>
            <person name="Henrissat B."/>
            <person name="Iturriaga E.A."/>
            <person name="Lang B.F."/>
            <person name="Lavin J.L."/>
            <person name="Lee S."/>
            <person name="Li W."/>
            <person name="Lindquist E."/>
            <person name="Lopez-Garcia S."/>
            <person name="Luque E.M."/>
            <person name="Marcos A.T."/>
            <person name="Martin J."/>
            <person name="Mccluskey K."/>
            <person name="Medina H.R."/>
            <person name="Miralles-Duran A."/>
            <person name="Miyazaki A."/>
            <person name="Munoz-Torres E."/>
            <person name="Oguiza J.A."/>
            <person name="Ohm R."/>
            <person name="Olmedo M."/>
            <person name="Orejas M."/>
            <person name="Ortiz-Castellanos L."/>
            <person name="Pisabarro A.G."/>
            <person name="Rodriguez-Romero J."/>
            <person name="Ruiz-Herrera J."/>
            <person name="Ruiz-Vazquez R."/>
            <person name="Sanz C."/>
            <person name="Schackwitz W."/>
            <person name="Schmutz J."/>
            <person name="Shahriari M."/>
            <person name="Shelest E."/>
            <person name="Silva-Franco F."/>
            <person name="Soanes D."/>
            <person name="Syed K."/>
            <person name="Tagua V.G."/>
            <person name="Talbot N.J."/>
            <person name="Thon M."/>
            <person name="De Vries R.P."/>
            <person name="Wiebenga A."/>
            <person name="Yadav J.S."/>
            <person name="Braun E.L."/>
            <person name="Baker S."/>
            <person name="Garre V."/>
            <person name="Horwitz B."/>
            <person name="Torres-Martinez S."/>
            <person name="Idnurm A."/>
            <person name="Herrera-Estrella A."/>
            <person name="Gabaldon T."/>
            <person name="Grigoriev I.V."/>
        </authorList>
    </citation>
    <scope>NUCLEOTIDE SEQUENCE [LARGE SCALE GENOMIC DNA]</scope>
    <source>
        <strain evidence="10 11">CBS 277.49</strain>
    </source>
</reference>
<feature type="compositionally biased region" description="Low complexity" evidence="8">
    <location>
        <begin position="347"/>
        <end position="356"/>
    </location>
</feature>
<name>A0A168HY97_MUCCL</name>
<dbReference type="STRING" id="747725.A0A168HY97"/>
<evidence type="ECO:0000313" key="11">
    <source>
        <dbReference type="Proteomes" id="UP000077051"/>
    </source>
</evidence>
<comment type="cofactor">
    <cofactor evidence="5">
        <name>Mg(2+)</name>
        <dbReference type="ChEBI" id="CHEBI:18420"/>
    </cofactor>
    <cofactor evidence="5">
        <name>Mn(2+)</name>
        <dbReference type="ChEBI" id="CHEBI:29035"/>
    </cofactor>
    <text evidence="5">Probably binds two magnesium or manganese ions per subunit.</text>
</comment>
<proteinExistence type="inferred from homology"/>
<organism evidence="10 11">
    <name type="scientific">Mucor lusitanicus CBS 277.49</name>
    <dbReference type="NCBI Taxonomy" id="747725"/>
    <lineage>
        <taxon>Eukaryota</taxon>
        <taxon>Fungi</taxon>
        <taxon>Fungi incertae sedis</taxon>
        <taxon>Mucoromycota</taxon>
        <taxon>Mucoromycotina</taxon>
        <taxon>Mucoromycetes</taxon>
        <taxon>Mucorales</taxon>
        <taxon>Mucorineae</taxon>
        <taxon>Mucoraceae</taxon>
        <taxon>Mucor</taxon>
    </lineage>
</organism>
<dbReference type="GO" id="GO:0008270">
    <property type="term" value="F:zinc ion binding"/>
    <property type="evidence" value="ECO:0007669"/>
    <property type="project" value="UniProtKB-KW"/>
</dbReference>
<dbReference type="Pfam" id="PF03372">
    <property type="entry name" value="Exo_endo_phos"/>
    <property type="match status" value="1"/>
</dbReference>
<keyword evidence="5" id="KW-0464">Manganese</keyword>
<evidence type="ECO:0000259" key="9">
    <source>
        <dbReference type="PROSITE" id="PS50158"/>
    </source>
</evidence>
<keyword evidence="2 5" id="KW-0479">Metal-binding</keyword>
<dbReference type="InterPro" id="IPR001878">
    <property type="entry name" value="Znf_CCHC"/>
</dbReference>